<feature type="domain" description="Nicotinate/nicotinamide phosphoribosyltransferase" evidence="10">
    <location>
        <begin position="152"/>
        <end position="332"/>
    </location>
</feature>
<comment type="catalytic activity">
    <reaction evidence="8 9">
        <text>5-phospho-alpha-D-ribose 1-diphosphate + nicotinate + ATP + H2O = nicotinate beta-D-ribonucleotide + ADP + phosphate + diphosphate</text>
        <dbReference type="Rhea" id="RHEA:36163"/>
        <dbReference type="ChEBI" id="CHEBI:15377"/>
        <dbReference type="ChEBI" id="CHEBI:30616"/>
        <dbReference type="ChEBI" id="CHEBI:32544"/>
        <dbReference type="ChEBI" id="CHEBI:33019"/>
        <dbReference type="ChEBI" id="CHEBI:43474"/>
        <dbReference type="ChEBI" id="CHEBI:57502"/>
        <dbReference type="ChEBI" id="CHEBI:58017"/>
        <dbReference type="ChEBI" id="CHEBI:456216"/>
        <dbReference type="EC" id="6.3.4.21"/>
    </reaction>
</comment>
<organism evidence="13 14">
    <name type="scientific">Nitrosomonas nitrosa</name>
    <dbReference type="NCBI Taxonomy" id="52442"/>
    <lineage>
        <taxon>Bacteria</taxon>
        <taxon>Pseudomonadati</taxon>
        <taxon>Pseudomonadota</taxon>
        <taxon>Betaproteobacteria</taxon>
        <taxon>Nitrosomonadales</taxon>
        <taxon>Nitrosomonadaceae</taxon>
        <taxon>Nitrosomonas</taxon>
    </lineage>
</organism>
<evidence type="ECO:0000256" key="9">
    <source>
        <dbReference type="RuleBase" id="RU365100"/>
    </source>
</evidence>
<dbReference type="Gene3D" id="3.20.20.70">
    <property type="entry name" value="Aldolase class I"/>
    <property type="match status" value="1"/>
</dbReference>
<dbReference type="Gene3D" id="3.20.140.10">
    <property type="entry name" value="nicotinate phosphoribosyltransferase"/>
    <property type="match status" value="3"/>
</dbReference>
<evidence type="ECO:0000313" key="13">
    <source>
        <dbReference type="EMBL" id="CAE6514624.1"/>
    </source>
</evidence>
<dbReference type="CDD" id="cd01570">
    <property type="entry name" value="NAPRTase_A"/>
    <property type="match status" value="1"/>
</dbReference>
<dbReference type="SUPFAM" id="SSF51690">
    <property type="entry name" value="Nicotinate/Quinolinate PRTase C-terminal domain-like"/>
    <property type="match status" value="1"/>
</dbReference>
<evidence type="ECO:0000259" key="10">
    <source>
        <dbReference type="Pfam" id="PF04095"/>
    </source>
</evidence>
<comment type="function">
    <text evidence="9">Catalyzes the first step in the biosynthesis of NAD from nicotinic acid, the ATP-dependent synthesis of beta-nicotinate D-ribonucleotide from nicotinate and 5-phospho-D-ribose 1-phosphate.</text>
</comment>
<dbReference type="GO" id="GO:0016757">
    <property type="term" value="F:glycosyltransferase activity"/>
    <property type="evidence" value="ECO:0007669"/>
    <property type="project" value="UniProtKB-KW"/>
</dbReference>
<evidence type="ECO:0000256" key="7">
    <source>
        <dbReference type="ARBA" id="ARBA00022679"/>
    </source>
</evidence>
<feature type="domain" description="Nicotinate phosphoribosyltransferase C-terminal" evidence="12">
    <location>
        <begin position="376"/>
        <end position="437"/>
    </location>
</feature>
<comment type="PTM">
    <text evidence="9">Transiently phosphorylated on a His residue during the reaction cycle. Phosphorylation strongly increases the affinity for substrates and increases the rate of nicotinate D-ribonucleotide production. Dephosphorylation regenerates the low-affinity form of the enzyme, leading to product release.</text>
</comment>
<comment type="caution">
    <text evidence="13">The sequence shown here is derived from an EMBL/GenBank/DDBJ whole genome shotgun (WGS) entry which is preliminary data.</text>
</comment>
<keyword evidence="6 9" id="KW-0662">Pyridine nucleotide biosynthesis</keyword>
<dbReference type="Pfam" id="PF04095">
    <property type="entry name" value="NAPRTase"/>
    <property type="match status" value="1"/>
</dbReference>
<evidence type="ECO:0000256" key="8">
    <source>
        <dbReference type="ARBA" id="ARBA00048668"/>
    </source>
</evidence>
<dbReference type="UniPathway" id="UPA00253">
    <property type="reaction ID" value="UER00457"/>
</dbReference>
<gene>
    <name evidence="13" type="primary">pncB</name>
    <name evidence="13" type="ORF">NMYAN_50132</name>
</gene>
<evidence type="ECO:0000256" key="1">
    <source>
        <dbReference type="ARBA" id="ARBA00004952"/>
    </source>
</evidence>
<dbReference type="RefSeq" id="WP_239654248.1">
    <property type="nucleotide sequence ID" value="NZ_CAJNAP010000045.1"/>
</dbReference>
<evidence type="ECO:0000256" key="5">
    <source>
        <dbReference type="ARBA" id="ARBA00022598"/>
    </source>
</evidence>
<dbReference type="PANTHER" id="PTHR11098">
    <property type="entry name" value="NICOTINATE PHOSPHORIBOSYLTRANSFERASE"/>
    <property type="match status" value="1"/>
</dbReference>
<dbReference type="InterPro" id="IPR036068">
    <property type="entry name" value="Nicotinate_pribotase-like_C"/>
</dbReference>
<evidence type="ECO:0000313" key="14">
    <source>
        <dbReference type="Proteomes" id="UP000601736"/>
    </source>
</evidence>
<keyword evidence="5 9" id="KW-0436">Ligase</keyword>
<dbReference type="PANTHER" id="PTHR11098:SF1">
    <property type="entry name" value="NICOTINATE PHOSPHORIBOSYLTRANSFERASE"/>
    <property type="match status" value="1"/>
</dbReference>
<dbReference type="GO" id="GO:0004516">
    <property type="term" value="F:nicotinate phosphoribosyltransferase activity"/>
    <property type="evidence" value="ECO:0007669"/>
    <property type="project" value="UniProtKB-UniRule"/>
</dbReference>
<evidence type="ECO:0000259" key="11">
    <source>
        <dbReference type="Pfam" id="PF17767"/>
    </source>
</evidence>
<dbReference type="AlphaFoldDB" id="A0A8H9DBC0"/>
<protein>
    <recommendedName>
        <fullName evidence="3 9">Nicotinate phosphoribosyltransferase</fullName>
        <ecNumber evidence="3 9">6.3.4.21</ecNumber>
    </recommendedName>
</protein>
<dbReference type="InterPro" id="IPR041525">
    <property type="entry name" value="N/Namide_PRibTrfase"/>
</dbReference>
<comment type="similarity">
    <text evidence="2 9">Belongs to the NAPRTase family.</text>
</comment>
<dbReference type="GO" id="GO:0005829">
    <property type="term" value="C:cytosol"/>
    <property type="evidence" value="ECO:0007669"/>
    <property type="project" value="TreeGrafter"/>
</dbReference>
<dbReference type="InterPro" id="IPR040727">
    <property type="entry name" value="NAPRTase_N"/>
</dbReference>
<keyword evidence="4" id="KW-0597">Phosphoprotein</keyword>
<evidence type="ECO:0000256" key="4">
    <source>
        <dbReference type="ARBA" id="ARBA00022553"/>
    </source>
</evidence>
<dbReference type="EC" id="6.3.4.21" evidence="3 9"/>
<evidence type="ECO:0000256" key="3">
    <source>
        <dbReference type="ARBA" id="ARBA00013236"/>
    </source>
</evidence>
<dbReference type="GO" id="GO:0034355">
    <property type="term" value="P:NAD+ biosynthetic process via the salvage pathway"/>
    <property type="evidence" value="ECO:0007669"/>
    <property type="project" value="TreeGrafter"/>
</dbReference>
<sequence>MKINPFSSPLLADLYQFTMLQSYLEQGMQETAVFELFIRKLPPGRNFMVAAGLEQVLDFLENLQFSAEELSWLATRFRPPLIDYLERFHFIGDVHAMPEGTLFFPNEPILRITAPLPQAQLIESRIINILHFETLIASKAARSVLVAPGKLLVDFGMRRAHGAEAALLAARASYLAGFSGSATVLAGALYGIPLYGTMAHAYIQAHADESMAFEHFARSNPNNVVLLIDTYDTEAAAGKVVELAKRLQTEHIHIKGVRLDSGDLAAHAHNVRRILDQGGLQSTAIFASGNLDEYRLQTLLGSGAPIDGFGIGTALDVSIDAPALDCAYKLQEYAGKPRRKRSEGKATWPGRKQVYRYYAPQGEMSHDMVALEDSDPCEGEPLLVPMMLAGQRIHRTRPLQEIRQQTLARYVRLPESLTELETTTHYPVTISPALQALAKQLDDEAMTH</sequence>
<keyword evidence="7 9" id="KW-0808">Transferase</keyword>
<keyword evidence="13" id="KW-0328">Glycosyltransferase</keyword>
<name>A0A8H9DBC0_9PROT</name>
<evidence type="ECO:0000256" key="2">
    <source>
        <dbReference type="ARBA" id="ARBA00010897"/>
    </source>
</evidence>
<evidence type="ECO:0000259" key="12">
    <source>
        <dbReference type="Pfam" id="PF17956"/>
    </source>
</evidence>
<dbReference type="SUPFAM" id="SSF54675">
    <property type="entry name" value="Nicotinate/Quinolinate PRTase N-terminal domain-like"/>
    <property type="match status" value="1"/>
</dbReference>
<dbReference type="Pfam" id="PF17767">
    <property type="entry name" value="NAPRTase_N"/>
    <property type="match status" value="1"/>
</dbReference>
<dbReference type="InterPro" id="IPR007229">
    <property type="entry name" value="Nic_PRibTrfase-Fam"/>
</dbReference>
<feature type="domain" description="Nicotinate phosphoribosyltransferase N-terminal" evidence="11">
    <location>
        <begin position="10"/>
        <end position="130"/>
    </location>
</feature>
<dbReference type="InterPro" id="IPR013785">
    <property type="entry name" value="Aldolase_TIM"/>
</dbReference>
<comment type="pathway">
    <text evidence="1 9">Cofactor biosynthesis; NAD(+) biosynthesis; nicotinate D-ribonucleotide from nicotinate: step 1/1.</text>
</comment>
<dbReference type="NCBIfam" id="TIGR01513">
    <property type="entry name" value="NAPRTase_put"/>
    <property type="match status" value="1"/>
</dbReference>
<dbReference type="InterPro" id="IPR041619">
    <property type="entry name" value="NAPRTase_C"/>
</dbReference>
<dbReference type="PIRSF" id="PIRSF000484">
    <property type="entry name" value="NAPRT"/>
    <property type="match status" value="1"/>
</dbReference>
<dbReference type="Pfam" id="PF17956">
    <property type="entry name" value="NAPRTase_C"/>
    <property type="match status" value="1"/>
</dbReference>
<accession>A0A8H9DBC0</accession>
<dbReference type="Proteomes" id="UP000601736">
    <property type="component" value="Unassembled WGS sequence"/>
</dbReference>
<evidence type="ECO:0000256" key="6">
    <source>
        <dbReference type="ARBA" id="ARBA00022642"/>
    </source>
</evidence>
<dbReference type="InterPro" id="IPR006405">
    <property type="entry name" value="Nic_PRibTrfase_pncB"/>
</dbReference>
<proteinExistence type="inferred from homology"/>
<dbReference type="NCBIfam" id="NF009131">
    <property type="entry name" value="PRK12484.1"/>
    <property type="match status" value="1"/>
</dbReference>
<dbReference type="EMBL" id="CAJNAP010000045">
    <property type="protein sequence ID" value="CAE6514624.1"/>
    <property type="molecule type" value="Genomic_DNA"/>
</dbReference>
<dbReference type="NCBIfam" id="NF006696">
    <property type="entry name" value="PRK09243.1-3"/>
    <property type="match status" value="1"/>
</dbReference>
<reference evidence="13" key="1">
    <citation type="submission" date="2021-02" db="EMBL/GenBank/DDBJ databases">
        <authorList>
            <person name="Han P."/>
        </authorList>
    </citation>
    <scope>NUCLEOTIDE SEQUENCE</scope>
    <source>
        <strain evidence="13">Nitrosomonas nitrosa 18-3D</strain>
    </source>
</reference>